<evidence type="ECO:0000259" key="2">
    <source>
        <dbReference type="Pfam" id="PF04892"/>
    </source>
</evidence>
<sequence length="207" mass="21810">MFTRMVNLDFTVSAAMVLVPALVLFAVLVLLRARAGSPGWTGRHALLRLGGALYAAAVLQLTIFPLHVVFGTYANQTPWYEMVQWVPLIIADFSFVPNVIMMLPLGALLPLVSVRVSSPGRAALAGAGISLAIELTQMLSYVLFSNGRSVDINDVIANTLGTGLGFLALRWVARARSLAGLVQELALPSARPAGIPATGHGHAGPAS</sequence>
<dbReference type="InterPro" id="IPR006976">
    <property type="entry name" value="VanZ-like"/>
</dbReference>
<feature type="transmembrane region" description="Helical" evidence="1">
    <location>
        <begin position="12"/>
        <end position="31"/>
    </location>
</feature>
<dbReference type="Proteomes" id="UP000586976">
    <property type="component" value="Unassembled WGS sequence"/>
</dbReference>
<comment type="caution">
    <text evidence="3">The sequence shown here is derived from an EMBL/GenBank/DDBJ whole genome shotgun (WGS) entry which is preliminary data.</text>
</comment>
<reference evidence="3 4" key="1">
    <citation type="submission" date="2020-07" db="EMBL/GenBank/DDBJ databases">
        <title>Streptomyces isolated from Indian soil.</title>
        <authorList>
            <person name="Mandal S."/>
            <person name="Maiti P.K."/>
        </authorList>
    </citation>
    <scope>NUCLEOTIDE SEQUENCE [LARGE SCALE GENOMIC DNA]</scope>
    <source>
        <strain evidence="3 4">PSKA54</strain>
    </source>
</reference>
<gene>
    <name evidence="3" type="ORF">H1V43_06965</name>
</gene>
<proteinExistence type="predicted"/>
<dbReference type="InterPro" id="IPR053150">
    <property type="entry name" value="Teicoplanin_resist-assoc"/>
</dbReference>
<keyword evidence="4" id="KW-1185">Reference proteome</keyword>
<feature type="domain" description="VanZ-like" evidence="2">
    <location>
        <begin position="53"/>
        <end position="171"/>
    </location>
</feature>
<evidence type="ECO:0000313" key="4">
    <source>
        <dbReference type="Proteomes" id="UP000586976"/>
    </source>
</evidence>
<name>A0A7W2CXY3_9ACTN</name>
<keyword evidence="1" id="KW-0812">Transmembrane</keyword>
<feature type="transmembrane region" description="Helical" evidence="1">
    <location>
        <begin position="155"/>
        <end position="173"/>
    </location>
</feature>
<feature type="transmembrane region" description="Helical" evidence="1">
    <location>
        <begin position="52"/>
        <end position="73"/>
    </location>
</feature>
<evidence type="ECO:0000313" key="3">
    <source>
        <dbReference type="EMBL" id="MBA4861126.1"/>
    </source>
</evidence>
<dbReference type="PANTHER" id="PTHR36834">
    <property type="entry name" value="MEMBRANE PROTEIN-RELATED"/>
    <property type="match status" value="1"/>
</dbReference>
<organism evidence="3 4">
    <name type="scientific">Streptomyces himalayensis subsp. aureolus</name>
    <dbReference type="NCBI Taxonomy" id="2758039"/>
    <lineage>
        <taxon>Bacteria</taxon>
        <taxon>Bacillati</taxon>
        <taxon>Actinomycetota</taxon>
        <taxon>Actinomycetes</taxon>
        <taxon>Kitasatosporales</taxon>
        <taxon>Streptomycetaceae</taxon>
        <taxon>Streptomyces</taxon>
        <taxon>Streptomyces himalayensis</taxon>
    </lineage>
</organism>
<protein>
    <submittedName>
        <fullName evidence="3">VanZ family protein</fullName>
    </submittedName>
</protein>
<feature type="transmembrane region" description="Helical" evidence="1">
    <location>
        <begin position="123"/>
        <end position="143"/>
    </location>
</feature>
<keyword evidence="1" id="KW-1133">Transmembrane helix</keyword>
<evidence type="ECO:0000256" key="1">
    <source>
        <dbReference type="SAM" id="Phobius"/>
    </source>
</evidence>
<dbReference type="RefSeq" id="WP_181863164.1">
    <property type="nucleotide sequence ID" value="NZ_JACEQY010000004.1"/>
</dbReference>
<dbReference type="PANTHER" id="PTHR36834:SF1">
    <property type="entry name" value="INTEGRAL MEMBRANE PROTEIN"/>
    <property type="match status" value="1"/>
</dbReference>
<feature type="transmembrane region" description="Helical" evidence="1">
    <location>
        <begin position="85"/>
        <end position="111"/>
    </location>
</feature>
<keyword evidence="1" id="KW-0472">Membrane</keyword>
<dbReference type="Pfam" id="PF04892">
    <property type="entry name" value="VanZ"/>
    <property type="match status" value="1"/>
</dbReference>
<dbReference type="AlphaFoldDB" id="A0A7W2CXY3"/>
<dbReference type="EMBL" id="JACEQY010000004">
    <property type="protein sequence ID" value="MBA4861126.1"/>
    <property type="molecule type" value="Genomic_DNA"/>
</dbReference>
<accession>A0A7W2CXY3</accession>